<dbReference type="InterPro" id="IPR029058">
    <property type="entry name" value="AB_hydrolase_fold"/>
</dbReference>
<comment type="caution">
    <text evidence="5">The sequence shown here is derived from an EMBL/GenBank/DDBJ whole genome shotgun (WGS) entry which is preliminary data.</text>
</comment>
<dbReference type="InterPro" id="IPR049492">
    <property type="entry name" value="BD-FAE-like_dom"/>
</dbReference>
<feature type="domain" description="Alpha/beta hydrolase fold-3" evidence="3">
    <location>
        <begin position="123"/>
        <end position="201"/>
    </location>
</feature>
<dbReference type="EMBL" id="JACWUS010000001">
    <property type="protein sequence ID" value="MBD2828241.1"/>
    <property type="molecule type" value="Genomic_DNA"/>
</dbReference>
<dbReference type="Gene3D" id="3.40.50.1820">
    <property type="entry name" value="alpha/beta hydrolase"/>
    <property type="match status" value="1"/>
</dbReference>
<feature type="domain" description="BD-FAE-like" evidence="4">
    <location>
        <begin position="46"/>
        <end position="98"/>
    </location>
</feature>
<accession>A0A927GM95</accession>
<dbReference type="Pfam" id="PF20434">
    <property type="entry name" value="BD-FAE"/>
    <property type="match status" value="1"/>
</dbReference>
<protein>
    <submittedName>
        <fullName evidence="5">Alpha/beta hydrolase</fullName>
    </submittedName>
</protein>
<feature type="region of interest" description="Disordered" evidence="2">
    <location>
        <begin position="102"/>
        <end position="122"/>
    </location>
</feature>
<reference evidence="5" key="1">
    <citation type="journal article" date="2020" name="PLoS ONE">
        <title>Isolation and characterization of Streptomyces bacteriophages and Streptomyces strains encoding biosynthetic arsenals: Streptomyces strains and phages for antibiotic discovery.</title>
        <authorList>
            <person name="Montano E.T."/>
            <person name="Nideffer J.F."/>
            <person name="Brumage L."/>
            <person name="Erb M."/>
            <person name="Derman A.I."/>
            <person name="Davis J.P."/>
            <person name="Estrada E."/>
            <person name="Fu S."/>
            <person name="Le D."/>
            <person name="Vuppala A."/>
            <person name="Tran C."/>
            <person name="Luterstein E."/>
            <person name="Lakkaraju S."/>
            <person name="Panchagnula S."/>
            <person name="Ren C."/>
            <person name="Doan J."/>
            <person name="Tran S."/>
            <person name="Soriano J."/>
            <person name="Fujita Y."/>
            <person name="Gutala P."/>
            <person name="Fujii Q."/>
            <person name="Lee M."/>
            <person name="Bui A."/>
            <person name="Villarreal C."/>
            <person name="Shing S.R."/>
            <person name="Kim S."/>
            <person name="Freeman D."/>
            <person name="Racha V."/>
            <person name="Ho A."/>
            <person name="Kumar P."/>
            <person name="Falah K."/>
            <person name="Dawson T."/>
            <person name="Enustun E."/>
            <person name="Prichard A."/>
            <person name="Gomez A."/>
            <person name="Khanna K."/>
            <person name="Trigg S."/>
            <person name="Fernandez L."/>
            <person name="Pogliano K."/>
            <person name="Pogliano J."/>
        </authorList>
    </citation>
    <scope>NUCLEOTIDE SEQUENCE</scope>
    <source>
        <strain evidence="5">QF2</strain>
    </source>
</reference>
<evidence type="ECO:0000259" key="4">
    <source>
        <dbReference type="Pfam" id="PF20434"/>
    </source>
</evidence>
<evidence type="ECO:0000256" key="2">
    <source>
        <dbReference type="SAM" id="MobiDB-lite"/>
    </source>
</evidence>
<organism evidence="5">
    <name type="scientific">Streptomyces globisporus</name>
    <dbReference type="NCBI Taxonomy" id="1908"/>
    <lineage>
        <taxon>Bacteria</taxon>
        <taxon>Bacillati</taxon>
        <taxon>Actinomycetota</taxon>
        <taxon>Actinomycetes</taxon>
        <taxon>Kitasatosporales</taxon>
        <taxon>Streptomycetaceae</taxon>
        <taxon>Streptomyces</taxon>
    </lineage>
</organism>
<evidence type="ECO:0000313" key="5">
    <source>
        <dbReference type="EMBL" id="MBD2828241.1"/>
    </source>
</evidence>
<gene>
    <name evidence="5" type="ORF">ID875_07610</name>
</gene>
<dbReference type="GO" id="GO:0016787">
    <property type="term" value="F:hydrolase activity"/>
    <property type="evidence" value="ECO:0007669"/>
    <property type="project" value="UniProtKB-KW"/>
</dbReference>
<evidence type="ECO:0000256" key="1">
    <source>
        <dbReference type="ARBA" id="ARBA00022801"/>
    </source>
</evidence>
<dbReference type="AlphaFoldDB" id="A0A927GM95"/>
<dbReference type="SUPFAM" id="SSF53474">
    <property type="entry name" value="alpha/beta-Hydrolases"/>
    <property type="match status" value="1"/>
</dbReference>
<dbReference type="PANTHER" id="PTHR48081:SF33">
    <property type="entry name" value="KYNURENINE FORMAMIDASE"/>
    <property type="match status" value="1"/>
</dbReference>
<feature type="compositionally biased region" description="Low complexity" evidence="2">
    <location>
        <begin position="19"/>
        <end position="30"/>
    </location>
</feature>
<dbReference type="InterPro" id="IPR050300">
    <property type="entry name" value="GDXG_lipolytic_enzyme"/>
</dbReference>
<sequence length="330" mass="33235">MTDFPGSPDSAARERDAAESASAFAHPAVAPDRTAAYGDHPDQVVDFYAPRDGRTGAPLVVLLHGGAWRSPYDRAHVSPLADFLARRGFAVANVEYRRGGDDIPRQRAGAEPGAGSAGPVAGRWPETFDDVAAALDAMPALASRELPGADVRRIVVSGHSAGGHLALWAAARHVLPEGSPWRLPAPPSLRGVVALAPIADFATAVGLGVCGGAVTQLLGGEAGSVLDGDAGAVLDGDAGSALGGDAVAVERAAHADPGVLLPTGIATAIVHGVEDIVVPPAVSEAYVDAAARSGETVGLTLLGGVGHFPLIDPSADACAVVAEELAQLAW</sequence>
<evidence type="ECO:0000259" key="3">
    <source>
        <dbReference type="Pfam" id="PF07859"/>
    </source>
</evidence>
<name>A0A927GM95_STRGL</name>
<proteinExistence type="predicted"/>
<keyword evidence="1 5" id="KW-0378">Hydrolase</keyword>
<dbReference type="PANTHER" id="PTHR48081">
    <property type="entry name" value="AB HYDROLASE SUPERFAMILY PROTEIN C4A8.06C"/>
    <property type="match status" value="1"/>
</dbReference>
<dbReference type="Pfam" id="PF07859">
    <property type="entry name" value="Abhydrolase_3"/>
    <property type="match status" value="1"/>
</dbReference>
<feature type="region of interest" description="Disordered" evidence="2">
    <location>
        <begin position="1"/>
        <end position="37"/>
    </location>
</feature>
<dbReference type="InterPro" id="IPR013094">
    <property type="entry name" value="AB_hydrolase_3"/>
</dbReference>
<feature type="compositionally biased region" description="Low complexity" evidence="2">
    <location>
        <begin position="109"/>
        <end position="122"/>
    </location>
</feature>